<evidence type="ECO:0000313" key="2">
    <source>
        <dbReference type="EnsemblMetazoa" id="tetur07g01420.1"/>
    </source>
</evidence>
<dbReference type="SMART" id="SM00353">
    <property type="entry name" value="HLH"/>
    <property type="match status" value="1"/>
</dbReference>
<dbReference type="InterPro" id="IPR036638">
    <property type="entry name" value="HLH_DNA-bd_sf"/>
</dbReference>
<feature type="domain" description="BHLH" evidence="1">
    <location>
        <begin position="316"/>
        <end position="372"/>
    </location>
</feature>
<reference evidence="3" key="1">
    <citation type="submission" date="2011-08" db="EMBL/GenBank/DDBJ databases">
        <authorList>
            <person name="Rombauts S."/>
        </authorList>
    </citation>
    <scope>NUCLEOTIDE SEQUENCE</scope>
    <source>
        <strain evidence="3">London</strain>
    </source>
</reference>
<dbReference type="HOGENOM" id="CLU_726327_0_0_1"/>
<dbReference type="AlphaFoldDB" id="T1K8I2"/>
<dbReference type="PROSITE" id="PS50888">
    <property type="entry name" value="BHLH"/>
    <property type="match status" value="1"/>
</dbReference>
<dbReference type="CDD" id="cd11390">
    <property type="entry name" value="bHLH_TS"/>
    <property type="match status" value="1"/>
</dbReference>
<dbReference type="GO" id="GO:0003700">
    <property type="term" value="F:DNA-binding transcription factor activity"/>
    <property type="evidence" value="ECO:0007669"/>
    <property type="project" value="TreeGrafter"/>
</dbReference>
<dbReference type="EMBL" id="CAEY01001875">
    <property type="status" value="NOT_ANNOTATED_CDS"/>
    <property type="molecule type" value="Genomic_DNA"/>
</dbReference>
<name>T1K8I2_TETUR</name>
<keyword evidence="3" id="KW-1185">Reference proteome</keyword>
<dbReference type="STRING" id="32264.T1K8I2"/>
<dbReference type="GO" id="GO:0007423">
    <property type="term" value="P:sensory organ development"/>
    <property type="evidence" value="ECO:0007669"/>
    <property type="project" value="TreeGrafter"/>
</dbReference>
<proteinExistence type="predicted"/>
<dbReference type="PANTHER" id="PTHR19290">
    <property type="entry name" value="BASIC HELIX-LOOP-HELIX PROTEIN NEUROGENIN-RELATED"/>
    <property type="match status" value="1"/>
</dbReference>
<dbReference type="GO" id="GO:0070888">
    <property type="term" value="F:E-box binding"/>
    <property type="evidence" value="ECO:0007669"/>
    <property type="project" value="TreeGrafter"/>
</dbReference>
<dbReference type="Gene3D" id="4.10.280.10">
    <property type="entry name" value="Helix-loop-helix DNA-binding domain"/>
    <property type="match status" value="1"/>
</dbReference>
<dbReference type="InterPro" id="IPR050359">
    <property type="entry name" value="bHLH_transcription_factors"/>
</dbReference>
<protein>
    <recommendedName>
        <fullName evidence="1">BHLH domain-containing protein</fullName>
    </recommendedName>
</protein>
<dbReference type="Proteomes" id="UP000015104">
    <property type="component" value="Unassembled WGS sequence"/>
</dbReference>
<dbReference type="EnsemblMetazoa" id="tetur07g01420.1">
    <property type="protein sequence ID" value="tetur07g01420.1"/>
    <property type="gene ID" value="tetur07g01420"/>
</dbReference>
<sequence length="381" mass="44148">MISKQLKNLGIMTTIFEKSDSLKLIDVEHLETGTKKSLDTEVIYLNINDLTTEANNYADYNEDEVKLPYQLSYQLPSIEWLLRSDSVAYENLKKQSYKINGHLYESTSTTLTTSSKLSVATESIDLKSISTSIGSIDDLSTPTTPNPPLIDSQSTNFRNIIDNNCTDYNEDYDALETDDIVSNIVSATVNVDRRIEINNNHFNFHNLQLRNPFNNHHYHHLHAHYHHHHYFHRHQPPFNLPDVYSKMEVIPSTTLPSPTSTCSSSSTALEAIYQPPEVPSRNMPTSTSTTKNRKLRTQIWKKYSKKKNLSQDELERKRDLANQQERTRMHRQNDALKHLRNAIPYEFSRHPPEKNLSKIKTLRFAIEYIKELNSMLTRDNQ</sequence>
<dbReference type="GO" id="GO:0005634">
    <property type="term" value="C:nucleus"/>
    <property type="evidence" value="ECO:0007669"/>
    <property type="project" value="TreeGrafter"/>
</dbReference>
<organism evidence="2 3">
    <name type="scientific">Tetranychus urticae</name>
    <name type="common">Two-spotted spider mite</name>
    <dbReference type="NCBI Taxonomy" id="32264"/>
    <lineage>
        <taxon>Eukaryota</taxon>
        <taxon>Metazoa</taxon>
        <taxon>Ecdysozoa</taxon>
        <taxon>Arthropoda</taxon>
        <taxon>Chelicerata</taxon>
        <taxon>Arachnida</taxon>
        <taxon>Acari</taxon>
        <taxon>Acariformes</taxon>
        <taxon>Trombidiformes</taxon>
        <taxon>Prostigmata</taxon>
        <taxon>Eleutherengona</taxon>
        <taxon>Raphignathae</taxon>
        <taxon>Tetranychoidea</taxon>
        <taxon>Tetranychidae</taxon>
        <taxon>Tetranychus</taxon>
    </lineage>
</organism>
<dbReference type="GO" id="GO:0046983">
    <property type="term" value="F:protein dimerization activity"/>
    <property type="evidence" value="ECO:0007669"/>
    <property type="project" value="InterPro"/>
</dbReference>
<accession>T1K8I2</accession>
<dbReference type="SUPFAM" id="SSF47459">
    <property type="entry name" value="HLH, helix-loop-helix DNA-binding domain"/>
    <property type="match status" value="1"/>
</dbReference>
<dbReference type="GO" id="GO:0061564">
    <property type="term" value="P:axon development"/>
    <property type="evidence" value="ECO:0007669"/>
    <property type="project" value="TreeGrafter"/>
</dbReference>
<dbReference type="InterPro" id="IPR011598">
    <property type="entry name" value="bHLH_dom"/>
</dbReference>
<reference evidence="2" key="2">
    <citation type="submission" date="2015-06" db="UniProtKB">
        <authorList>
            <consortium name="EnsemblMetazoa"/>
        </authorList>
    </citation>
    <scope>IDENTIFICATION</scope>
</reference>
<evidence type="ECO:0000259" key="1">
    <source>
        <dbReference type="PROSITE" id="PS50888"/>
    </source>
</evidence>
<dbReference type="Pfam" id="PF00010">
    <property type="entry name" value="HLH"/>
    <property type="match status" value="1"/>
</dbReference>
<evidence type="ECO:0000313" key="3">
    <source>
        <dbReference type="Proteomes" id="UP000015104"/>
    </source>
</evidence>
<dbReference type="GO" id="GO:0045944">
    <property type="term" value="P:positive regulation of transcription by RNA polymerase II"/>
    <property type="evidence" value="ECO:0007669"/>
    <property type="project" value="TreeGrafter"/>
</dbReference>